<keyword evidence="6" id="KW-0057">Aromatic amino acid biosynthesis</keyword>
<dbReference type="InterPro" id="IPR015890">
    <property type="entry name" value="Chorismate_C"/>
</dbReference>
<dbReference type="STRING" id="1129794.C427_3985"/>
<dbReference type="GO" id="GO:0046872">
    <property type="term" value="F:metal ion binding"/>
    <property type="evidence" value="ECO:0007669"/>
    <property type="project" value="UniProtKB-KW"/>
</dbReference>
<proteinExistence type="inferred from homology"/>
<dbReference type="InterPro" id="IPR019999">
    <property type="entry name" value="Anth_synth_I-like"/>
</dbReference>
<evidence type="ECO:0000256" key="6">
    <source>
        <dbReference type="PIRNR" id="PIRNR001373"/>
    </source>
</evidence>
<name>K6ZZZ6_9ALTE</name>
<dbReference type="AlphaFoldDB" id="K6ZZZ6"/>
<dbReference type="InterPro" id="IPR005801">
    <property type="entry name" value="ADC_synthase"/>
</dbReference>
<protein>
    <recommendedName>
        <fullName evidence="6">Anthranilate synthase component 1</fullName>
        <ecNumber evidence="6">4.1.3.27</ecNumber>
    </recommendedName>
</protein>
<dbReference type="Gene3D" id="3.60.120.10">
    <property type="entry name" value="Anthranilate synthase"/>
    <property type="match status" value="1"/>
</dbReference>
<organism evidence="11 12">
    <name type="scientific">Paraglaciecola psychrophila 170</name>
    <dbReference type="NCBI Taxonomy" id="1129794"/>
    <lineage>
        <taxon>Bacteria</taxon>
        <taxon>Pseudomonadati</taxon>
        <taxon>Pseudomonadota</taxon>
        <taxon>Gammaproteobacteria</taxon>
        <taxon>Alteromonadales</taxon>
        <taxon>Alteromonadaceae</taxon>
        <taxon>Paraglaciecola</taxon>
    </lineage>
</organism>
<keyword evidence="2 8" id="KW-0479">Metal-binding</keyword>
<dbReference type="OrthoDB" id="9803598at2"/>
<feature type="binding site" evidence="8">
    <location>
        <position position="510"/>
    </location>
    <ligand>
        <name>Mg(2+)</name>
        <dbReference type="ChEBI" id="CHEBI:18420"/>
    </ligand>
</feature>
<accession>K6ZZZ6</accession>
<evidence type="ECO:0000256" key="3">
    <source>
        <dbReference type="ARBA" id="ARBA00022842"/>
    </source>
</evidence>
<dbReference type="PRINTS" id="PR00095">
    <property type="entry name" value="ANTSNTHASEI"/>
</dbReference>
<dbReference type="GO" id="GO:0000162">
    <property type="term" value="P:L-tryptophan biosynthetic process"/>
    <property type="evidence" value="ECO:0007669"/>
    <property type="project" value="UniProtKB-UniPathway"/>
</dbReference>
<dbReference type="HOGENOM" id="CLU_006493_9_4_6"/>
<dbReference type="SUPFAM" id="SSF56322">
    <property type="entry name" value="ADC synthase"/>
    <property type="match status" value="1"/>
</dbReference>
<reference evidence="11 12" key="1">
    <citation type="journal article" date="2013" name="Genome Announc.">
        <title>Complete Genome Sequence of Glaciecola psychrophila Strain 170T.</title>
        <authorList>
            <person name="Yin J."/>
            <person name="Chen J."/>
            <person name="Liu G."/>
            <person name="Yu Y."/>
            <person name="Song L."/>
            <person name="Wang X."/>
            <person name="Qu X."/>
        </authorList>
    </citation>
    <scope>NUCLEOTIDE SEQUENCE [LARGE SCALE GENOMIC DNA]</scope>
    <source>
        <strain evidence="11 12">170</strain>
    </source>
</reference>
<dbReference type="Pfam" id="PF04715">
    <property type="entry name" value="Anth_synt_I_N"/>
    <property type="match status" value="1"/>
</dbReference>
<comment type="similarity">
    <text evidence="1 6">Belongs to the anthranilate synthase component I family.</text>
</comment>
<dbReference type="NCBIfam" id="NF010079">
    <property type="entry name" value="PRK13564.1"/>
    <property type="match status" value="1"/>
</dbReference>
<evidence type="ECO:0000256" key="5">
    <source>
        <dbReference type="ARBA" id="ARBA00047683"/>
    </source>
</evidence>
<keyword evidence="4 6" id="KW-0456">Lyase</keyword>
<keyword evidence="6 7" id="KW-0028">Amino-acid biosynthesis</keyword>
<dbReference type="Proteomes" id="UP000011864">
    <property type="component" value="Chromosome"/>
</dbReference>
<comment type="cofactor">
    <cofactor evidence="8">
        <name>Mg(2+)</name>
        <dbReference type="ChEBI" id="CHEBI:18420"/>
    </cofactor>
    <text evidence="8">Binds 1 Mg(2+) ion per subunit.</text>
</comment>
<dbReference type="InterPro" id="IPR006805">
    <property type="entry name" value="Anth_synth_I_N"/>
</dbReference>
<evidence type="ECO:0000256" key="1">
    <source>
        <dbReference type="ARBA" id="ARBA00009562"/>
    </source>
</evidence>
<feature type="binding site" evidence="7">
    <location>
        <begin position="340"/>
        <end position="341"/>
    </location>
    <ligand>
        <name>chorismate</name>
        <dbReference type="ChEBI" id="CHEBI:29748"/>
    </ligand>
</feature>
<dbReference type="eggNOG" id="COG0147">
    <property type="taxonomic scope" value="Bacteria"/>
</dbReference>
<evidence type="ECO:0000313" key="11">
    <source>
        <dbReference type="EMBL" id="AGH46090.1"/>
    </source>
</evidence>
<evidence type="ECO:0000256" key="2">
    <source>
        <dbReference type="ARBA" id="ARBA00022723"/>
    </source>
</evidence>
<evidence type="ECO:0000259" key="10">
    <source>
        <dbReference type="Pfam" id="PF04715"/>
    </source>
</evidence>
<dbReference type="NCBIfam" id="TIGR00565">
    <property type="entry name" value="trpE_proteo"/>
    <property type="match status" value="1"/>
</dbReference>
<evidence type="ECO:0000256" key="4">
    <source>
        <dbReference type="ARBA" id="ARBA00023239"/>
    </source>
</evidence>
<dbReference type="EC" id="4.1.3.27" evidence="6"/>
<feature type="binding site" evidence="7">
    <location>
        <begin position="495"/>
        <end position="497"/>
    </location>
    <ligand>
        <name>chorismate</name>
        <dbReference type="ChEBI" id="CHEBI:29748"/>
    </ligand>
</feature>
<dbReference type="PANTHER" id="PTHR11236:SF49">
    <property type="entry name" value="ANTHRANILATE SYNTHASE COMPONENT 1"/>
    <property type="match status" value="1"/>
</dbReference>
<dbReference type="Pfam" id="PF00425">
    <property type="entry name" value="Chorismate_bind"/>
    <property type="match status" value="1"/>
</dbReference>
<feature type="binding site" evidence="7">
    <location>
        <position position="481"/>
    </location>
    <ligand>
        <name>chorismate</name>
        <dbReference type="ChEBI" id="CHEBI:29748"/>
    </ligand>
</feature>
<keyword evidence="6 7" id="KW-0822">Tryptophan biosynthesis</keyword>
<feature type="binding site" evidence="7">
    <location>
        <position position="461"/>
    </location>
    <ligand>
        <name>chorismate</name>
        <dbReference type="ChEBI" id="CHEBI:29748"/>
    </ligand>
</feature>
<feature type="binding site" evidence="8">
    <location>
        <position position="373"/>
    </location>
    <ligand>
        <name>Mg(2+)</name>
        <dbReference type="ChEBI" id="CHEBI:18420"/>
    </ligand>
</feature>
<dbReference type="RefSeq" id="WP_007634513.1">
    <property type="nucleotide sequence ID" value="NC_020514.1"/>
</dbReference>
<gene>
    <name evidence="11" type="ORF">C427_3985</name>
</gene>
<dbReference type="PIRSF" id="PIRSF001373">
    <property type="entry name" value="TrpE"/>
    <property type="match status" value="1"/>
</dbReference>
<dbReference type="GO" id="GO:0004049">
    <property type="term" value="F:anthranilate synthase activity"/>
    <property type="evidence" value="ECO:0007669"/>
    <property type="project" value="UniProtKB-EC"/>
</dbReference>
<comment type="pathway">
    <text evidence="6">Amino-acid biosynthesis; L-tryptophan biosynthesis; L-tryptophan from chorismate: step 1/5.</text>
</comment>
<evidence type="ECO:0000259" key="9">
    <source>
        <dbReference type="Pfam" id="PF00425"/>
    </source>
</evidence>
<dbReference type="UniPathway" id="UPA00035">
    <property type="reaction ID" value="UER00040"/>
</dbReference>
<evidence type="ECO:0000256" key="7">
    <source>
        <dbReference type="PIRSR" id="PIRSR001373-1"/>
    </source>
</evidence>
<dbReference type="KEGG" id="gps:C427_3985"/>
<dbReference type="EMBL" id="CP003837">
    <property type="protein sequence ID" value="AGH46090.1"/>
    <property type="molecule type" value="Genomic_DNA"/>
</dbReference>
<feature type="binding site" evidence="7">
    <location>
        <begin position="303"/>
        <end position="305"/>
    </location>
    <ligand>
        <name>L-tryptophan</name>
        <dbReference type="ChEBI" id="CHEBI:57912"/>
    </ligand>
</feature>
<keyword evidence="12" id="KW-1185">Reference proteome</keyword>
<keyword evidence="3 8" id="KW-0460">Magnesium</keyword>
<evidence type="ECO:0000313" key="12">
    <source>
        <dbReference type="Proteomes" id="UP000011864"/>
    </source>
</evidence>
<dbReference type="PATRIC" id="fig|1129794.4.peg.3969"/>
<comment type="catalytic activity">
    <reaction evidence="5 6">
        <text>chorismate + L-glutamine = anthranilate + pyruvate + L-glutamate + H(+)</text>
        <dbReference type="Rhea" id="RHEA:21732"/>
        <dbReference type="ChEBI" id="CHEBI:15361"/>
        <dbReference type="ChEBI" id="CHEBI:15378"/>
        <dbReference type="ChEBI" id="CHEBI:16567"/>
        <dbReference type="ChEBI" id="CHEBI:29748"/>
        <dbReference type="ChEBI" id="CHEBI:29985"/>
        <dbReference type="ChEBI" id="CHEBI:58359"/>
        <dbReference type="EC" id="4.1.3.27"/>
    </reaction>
</comment>
<evidence type="ECO:0000256" key="8">
    <source>
        <dbReference type="PIRSR" id="PIRSR001373-2"/>
    </source>
</evidence>
<dbReference type="InterPro" id="IPR005257">
    <property type="entry name" value="Anth_synth_I_TrpE"/>
</dbReference>
<sequence length="537" mass="59133">MSLAQLTEQFGKVETLLVAADYVADPLHAYQYLCQGRSNNLLLESAEIDSKDNLKSLLLVDAAIKLECHGLTVYCRALSDNGHAVLPMFDEYCPVGVTHQYDPDQGLVTLTFPAPDTELDEDSRLKAPAVFDALRLITNKITAIRQHPHAVFLGGVLAYDLLASFETLPVVEDSANSCPDFVFYLAETLVIIDHQTKQSEIIGSVFSGKNVANNYFSVSQRLEQVKHKLGTIKPLTDSLKTAITDDHLEVNKSDQEYIDDVIGLKENILAGDIFQVVPSRTFSLPCPHPHDAYRALKQQNPSPYMFFLQDDEFCMFGASPESALKYTKQTNQVEIYPIAGTRPRGKRADGSIDLDLDSRLELNLQEDQKERAEHIMLVDLARNDVAKVCKPGTRYVTDLLKVDRYSHVMHLVSRVVGQLRDDLDALNAYQACMNMGTLVGAPKVSAATLIRQVEKQRRGSYGGAVGYINSQGDMDTCIVIRSAFVKNDTAYIQAGAGVVFDSDPQSEADETRGKAQAVIGAIISSSQTPIPQTKGAL</sequence>
<feature type="binding site" evidence="7">
    <location>
        <position position="45"/>
    </location>
    <ligand>
        <name>L-tryptophan</name>
        <dbReference type="ChEBI" id="CHEBI:57912"/>
    </ligand>
</feature>
<dbReference type="PANTHER" id="PTHR11236">
    <property type="entry name" value="AMINOBENZOATE/ANTHRANILATE SYNTHASE"/>
    <property type="match status" value="1"/>
</dbReference>
<feature type="domain" description="Chorismate-utilising enzyme C-terminal" evidence="9">
    <location>
        <begin position="254"/>
        <end position="514"/>
    </location>
</feature>
<feature type="domain" description="Anthranilate synthase component I N-terminal" evidence="10">
    <location>
        <begin position="24"/>
        <end position="198"/>
    </location>
</feature>